<feature type="domain" description="GAF" evidence="1">
    <location>
        <begin position="18"/>
        <end position="145"/>
    </location>
</feature>
<organism evidence="2 3">
    <name type="scientific">Xaviernesmea oryzae</name>
    <dbReference type="NCBI Taxonomy" id="464029"/>
    <lineage>
        <taxon>Bacteria</taxon>
        <taxon>Pseudomonadati</taxon>
        <taxon>Pseudomonadota</taxon>
        <taxon>Alphaproteobacteria</taxon>
        <taxon>Hyphomicrobiales</taxon>
        <taxon>Rhizobiaceae</taxon>
        <taxon>Rhizobium/Agrobacterium group</taxon>
        <taxon>Xaviernesmea</taxon>
    </lineage>
</organism>
<protein>
    <recommendedName>
        <fullName evidence="1">GAF domain-containing protein</fullName>
    </recommendedName>
</protein>
<dbReference type="Pfam" id="PF01590">
    <property type="entry name" value="GAF"/>
    <property type="match status" value="1"/>
</dbReference>
<name>A0A1Q9ATX9_9HYPH</name>
<dbReference type="InterPro" id="IPR029016">
    <property type="entry name" value="GAF-like_dom_sf"/>
</dbReference>
<dbReference type="Proteomes" id="UP000186364">
    <property type="component" value="Unassembled WGS sequence"/>
</dbReference>
<evidence type="ECO:0000313" key="2">
    <source>
        <dbReference type="EMBL" id="OLP58885.1"/>
    </source>
</evidence>
<comment type="caution">
    <text evidence="2">The sequence shown here is derived from an EMBL/GenBank/DDBJ whole genome shotgun (WGS) entry which is preliminary data.</text>
</comment>
<reference evidence="2 3" key="1">
    <citation type="submission" date="2016-09" db="EMBL/GenBank/DDBJ databases">
        <title>Rhizobium sp. nov., a novel species isolated from the rice rhizosphere.</title>
        <authorList>
            <person name="Zhao J."/>
            <person name="Zhang X."/>
        </authorList>
    </citation>
    <scope>NUCLEOTIDE SEQUENCE [LARGE SCALE GENOMIC DNA]</scope>
    <source>
        <strain evidence="2 3">1.7048</strain>
    </source>
</reference>
<dbReference type="EMBL" id="MKIP01000054">
    <property type="protein sequence ID" value="OLP58885.1"/>
    <property type="molecule type" value="Genomic_DNA"/>
</dbReference>
<dbReference type="Gene3D" id="3.30.450.40">
    <property type="match status" value="1"/>
</dbReference>
<accession>A0A1Q9ATX9</accession>
<dbReference type="InterPro" id="IPR003018">
    <property type="entry name" value="GAF"/>
</dbReference>
<keyword evidence="3" id="KW-1185">Reference proteome</keyword>
<dbReference type="SUPFAM" id="SSF55781">
    <property type="entry name" value="GAF domain-like"/>
    <property type="match status" value="1"/>
</dbReference>
<sequence>MLPDAAVQAFLTAVRFEDPDRAFAAFAELVRAALGTRLLTASVFEIEGEKVTEGRSRRIYTDNAEAYPVGGFKPIPDNAWTDIVLRRQEVFSTLSIEEIAEVFFDWELIRSLGCESNVNVPVVVGGQVIGTINLLDAAGSYTAERLAPLPALMPYAIIAFLLVTRPV</sequence>
<gene>
    <name evidence="2" type="ORF">BJF93_22905</name>
</gene>
<evidence type="ECO:0000313" key="3">
    <source>
        <dbReference type="Proteomes" id="UP000186364"/>
    </source>
</evidence>
<proteinExistence type="predicted"/>
<evidence type="ECO:0000259" key="1">
    <source>
        <dbReference type="Pfam" id="PF01590"/>
    </source>
</evidence>
<dbReference type="RefSeq" id="WP_075628716.1">
    <property type="nucleotide sequence ID" value="NZ_FOAM01000017.1"/>
</dbReference>
<dbReference type="AlphaFoldDB" id="A0A1Q9ATX9"/>
<dbReference type="OrthoDB" id="7066078at2"/>